<dbReference type="EMBL" id="FNVS01000001">
    <property type="protein sequence ID" value="SEF42701.1"/>
    <property type="molecule type" value="Genomic_DNA"/>
</dbReference>
<dbReference type="GO" id="GO:0000287">
    <property type="term" value="F:magnesium ion binding"/>
    <property type="evidence" value="ECO:0007669"/>
    <property type="project" value="TreeGrafter"/>
</dbReference>
<dbReference type="InterPro" id="IPR006379">
    <property type="entry name" value="HAD-SF_hydro_IIB"/>
</dbReference>
<dbReference type="InterPro" id="IPR000150">
    <property type="entry name" value="Cof"/>
</dbReference>
<dbReference type="SFLD" id="SFLDS00003">
    <property type="entry name" value="Haloacid_Dehalogenase"/>
    <property type="match status" value="1"/>
</dbReference>
<dbReference type="PROSITE" id="PS01229">
    <property type="entry name" value="COF_2"/>
    <property type="match status" value="1"/>
</dbReference>
<dbReference type="NCBIfam" id="TIGR00099">
    <property type="entry name" value="Cof-subfamily"/>
    <property type="match status" value="1"/>
</dbReference>
<dbReference type="Pfam" id="PF08282">
    <property type="entry name" value="Hydrolase_3"/>
    <property type="match status" value="1"/>
</dbReference>
<gene>
    <name evidence="1" type="ORF">SAMN05444001_101140</name>
</gene>
<dbReference type="RefSeq" id="WP_103982120.1">
    <property type="nucleotide sequence ID" value="NZ_FNVS01000001.1"/>
</dbReference>
<dbReference type="SFLD" id="SFLDG01144">
    <property type="entry name" value="C2.B.4:_PGP_Like"/>
    <property type="match status" value="1"/>
</dbReference>
<dbReference type="PANTHER" id="PTHR10000">
    <property type="entry name" value="PHOSPHOSERINE PHOSPHATASE"/>
    <property type="match status" value="1"/>
</dbReference>
<comment type="caution">
    <text evidence="1">The sequence shown here is derived from an EMBL/GenBank/DDBJ whole genome shotgun (WGS) entry which is preliminary data.</text>
</comment>
<keyword evidence="2" id="KW-1185">Reference proteome</keyword>
<proteinExistence type="predicted"/>
<dbReference type="GO" id="GO:0005829">
    <property type="term" value="C:cytosol"/>
    <property type="evidence" value="ECO:0007669"/>
    <property type="project" value="TreeGrafter"/>
</dbReference>
<evidence type="ECO:0000313" key="1">
    <source>
        <dbReference type="EMBL" id="SEF42701.1"/>
    </source>
</evidence>
<dbReference type="AlphaFoldDB" id="A0A8G2BTN3"/>
<dbReference type="GO" id="GO:0016791">
    <property type="term" value="F:phosphatase activity"/>
    <property type="evidence" value="ECO:0007669"/>
    <property type="project" value="UniProtKB-ARBA"/>
</dbReference>
<dbReference type="SFLD" id="SFLDG01140">
    <property type="entry name" value="C2.B:_Phosphomannomutase_and_P"/>
    <property type="match status" value="1"/>
</dbReference>
<name>A0A8G2BTN3_9BACT</name>
<dbReference type="Proteomes" id="UP000236725">
    <property type="component" value="Unassembled WGS sequence"/>
</dbReference>
<sequence length="258" mass="28735">MIKAVFFDIDGTLVSFKTHVVPQSTIHALDLLRKRGIKVFIATGRHLSSINNLGNLEFDGYVTLNGGYVLAGKNDVVYKHSIPDKDIESLVHYQEKEGSFPCAFVMENEIFMNYTDKAVKDVFRLLNFPSPPIRPVADVYGNTVYQLIAFFTAEQEKRIMSILSHCESTRWNPLFTDIVPVGSNKGIGIDKMLEHFRINLDECMAFGDGGNDIAMLKHAGMGVAMGNAAEDVMKSADYVTTSVDDNGIYNALKHFNII</sequence>
<reference evidence="1 2" key="1">
    <citation type="submission" date="2016-10" db="EMBL/GenBank/DDBJ databases">
        <authorList>
            <person name="Varghese N."/>
            <person name="Submissions S."/>
        </authorList>
    </citation>
    <scope>NUCLEOTIDE SEQUENCE [LARGE SCALE GENOMIC DNA]</scope>
    <source>
        <strain evidence="1 2">DSM 29073</strain>
    </source>
</reference>
<dbReference type="PROSITE" id="PS01228">
    <property type="entry name" value="COF_1"/>
    <property type="match status" value="1"/>
</dbReference>
<dbReference type="PANTHER" id="PTHR10000:SF25">
    <property type="entry name" value="PHOSPHATASE YKRA-RELATED"/>
    <property type="match status" value="1"/>
</dbReference>
<dbReference type="Gene3D" id="3.30.1240.10">
    <property type="match status" value="1"/>
</dbReference>
<dbReference type="InterPro" id="IPR036412">
    <property type="entry name" value="HAD-like_sf"/>
</dbReference>
<dbReference type="Gene3D" id="3.40.50.1000">
    <property type="entry name" value="HAD superfamily/HAD-like"/>
    <property type="match status" value="1"/>
</dbReference>
<dbReference type="InterPro" id="IPR023214">
    <property type="entry name" value="HAD_sf"/>
</dbReference>
<evidence type="ECO:0008006" key="3">
    <source>
        <dbReference type="Google" id="ProtNLM"/>
    </source>
</evidence>
<evidence type="ECO:0000313" key="2">
    <source>
        <dbReference type="Proteomes" id="UP000236725"/>
    </source>
</evidence>
<protein>
    <recommendedName>
        <fullName evidence="3">Cof-type HAD-IIB family hydrolase</fullName>
    </recommendedName>
</protein>
<accession>A0A8G2BTN3</accession>
<dbReference type="SUPFAM" id="SSF56784">
    <property type="entry name" value="HAD-like"/>
    <property type="match status" value="1"/>
</dbReference>
<dbReference type="NCBIfam" id="TIGR01484">
    <property type="entry name" value="HAD-SF-IIB"/>
    <property type="match status" value="1"/>
</dbReference>
<organism evidence="1 2">
    <name type="scientific">Parabacteroides chinchillae</name>
    <dbReference type="NCBI Taxonomy" id="871327"/>
    <lineage>
        <taxon>Bacteria</taxon>
        <taxon>Pseudomonadati</taxon>
        <taxon>Bacteroidota</taxon>
        <taxon>Bacteroidia</taxon>
        <taxon>Bacteroidales</taxon>
        <taxon>Tannerellaceae</taxon>
        <taxon>Parabacteroides</taxon>
    </lineage>
</organism>